<keyword evidence="3" id="KW-1185">Reference proteome</keyword>
<protein>
    <submittedName>
        <fullName evidence="2">Uncharacterized protein</fullName>
    </submittedName>
</protein>
<name>A0ABQ8W3F1_PENCH</name>
<gene>
    <name evidence="2" type="ORF">N7505_010370</name>
</gene>
<proteinExistence type="predicted"/>
<dbReference type="Proteomes" id="UP001220256">
    <property type="component" value="Unassembled WGS sequence"/>
</dbReference>
<dbReference type="Gene3D" id="3.40.50.150">
    <property type="entry name" value="Vaccinia Virus protein VP39"/>
    <property type="match status" value="1"/>
</dbReference>
<organism evidence="2 3">
    <name type="scientific">Penicillium chrysogenum</name>
    <name type="common">Penicillium notatum</name>
    <dbReference type="NCBI Taxonomy" id="5076"/>
    <lineage>
        <taxon>Eukaryota</taxon>
        <taxon>Fungi</taxon>
        <taxon>Dikarya</taxon>
        <taxon>Ascomycota</taxon>
        <taxon>Pezizomycotina</taxon>
        <taxon>Eurotiomycetes</taxon>
        <taxon>Eurotiomycetidae</taxon>
        <taxon>Eurotiales</taxon>
        <taxon>Aspergillaceae</taxon>
        <taxon>Penicillium</taxon>
        <taxon>Penicillium chrysogenum species complex</taxon>
    </lineage>
</organism>
<dbReference type="EMBL" id="JAPVEB010000010">
    <property type="protein sequence ID" value="KAJ5255219.1"/>
    <property type="molecule type" value="Genomic_DNA"/>
</dbReference>
<accession>A0ABQ8W3F1</accession>
<dbReference type="InterPro" id="IPR029063">
    <property type="entry name" value="SAM-dependent_MTases_sf"/>
</dbReference>
<evidence type="ECO:0000256" key="1">
    <source>
        <dbReference type="SAM" id="MobiDB-lite"/>
    </source>
</evidence>
<feature type="region of interest" description="Disordered" evidence="1">
    <location>
        <begin position="1"/>
        <end position="31"/>
    </location>
</feature>
<reference evidence="2 3" key="1">
    <citation type="journal article" date="2023" name="IMA Fungus">
        <title>Comparative genomic study of the Penicillium genus elucidates a diverse pangenome and 15 lateral gene transfer events.</title>
        <authorList>
            <person name="Petersen C."/>
            <person name="Sorensen T."/>
            <person name="Nielsen M.R."/>
            <person name="Sondergaard T.E."/>
            <person name="Sorensen J.L."/>
            <person name="Fitzpatrick D.A."/>
            <person name="Frisvad J.C."/>
            <person name="Nielsen K.L."/>
        </authorList>
    </citation>
    <scope>NUCLEOTIDE SEQUENCE [LARGE SCALE GENOMIC DNA]</scope>
    <source>
        <strain evidence="2 3">IBT 3361</strain>
    </source>
</reference>
<evidence type="ECO:0000313" key="3">
    <source>
        <dbReference type="Proteomes" id="UP001220256"/>
    </source>
</evidence>
<evidence type="ECO:0000313" key="2">
    <source>
        <dbReference type="EMBL" id="KAJ5255219.1"/>
    </source>
</evidence>
<comment type="caution">
    <text evidence="2">The sequence shown here is derived from an EMBL/GenBank/DDBJ whole genome shotgun (WGS) entry which is preliminary data.</text>
</comment>
<sequence>MLHSRLRPLPPPPLSQHAQRPSARIPKPRRRRRRGINWGPLWCILPHLFLDDAPSFHGDLGQHLLYSSPRYGDLNIMVPSYPILSEKSSEEIAAGQAKPDGSVNQVDEGRKPFAHFLAFPLGRGNGRCTPPGETETEARKETRSCAALPSVICSLAGASKVVATGHPLSPALSGAIAFNIEHNLAERAPTADREISIHPHEWGVLEDSFSTANKGVFTRTVAADYFWMRLQHENLARTMQWFLSPGGKVFVVEKIYERDLVAGLEDGGEIRREWLPVREGEGTENQKRWCVIAVLKRKGE</sequence>